<keyword evidence="2" id="KW-0328">Glycosyltransferase</keyword>
<dbReference type="InterPro" id="IPR001173">
    <property type="entry name" value="Glyco_trans_2-like"/>
</dbReference>
<dbReference type="CDD" id="cd00761">
    <property type="entry name" value="Glyco_tranf_GTA_type"/>
    <property type="match status" value="1"/>
</dbReference>
<sequence length="327" mass="36031">MFRREDGLPLGKRAIRAGSNRLTVMMPARNAAKTIQRAVVSTLRAMPEDAVLLVLDDASEDETPDIVRRLARKDSRLGLLGGGDKALGIPGASNALLENSDTPLFARMDADDITLPGRFTRQLKAIENADFNFCSTVFHGPGRWTLEPVPVLSSNKESSLRELLVHDPFFHSALLGRREVMDEMDGYRDVPSEDWDLFLRLGASGGCMTRSATPGIIYRRHPTQITKRDDWKASVVENKPMSEAHDALCRYVFGEPSGAYRALAGTGATLPEVRLAETLIARVAAESAKFPRAERLSLKITTHGVLLRLHKRYAEILGDENVGAADR</sequence>
<gene>
    <name evidence="5" type="ORF">GCM10007298_03240</name>
</gene>
<dbReference type="PANTHER" id="PTHR43685:SF5">
    <property type="entry name" value="GLYCOSYLTRANSFERASE EPSE-RELATED"/>
    <property type="match status" value="1"/>
</dbReference>
<keyword evidence="3" id="KW-0808">Transferase</keyword>
<dbReference type="PANTHER" id="PTHR43685">
    <property type="entry name" value="GLYCOSYLTRANSFERASE"/>
    <property type="match status" value="1"/>
</dbReference>
<dbReference type="Gene3D" id="3.90.550.10">
    <property type="entry name" value="Spore Coat Polysaccharide Biosynthesis Protein SpsA, Chain A"/>
    <property type="match status" value="1"/>
</dbReference>
<keyword evidence="6" id="KW-1185">Reference proteome</keyword>
<evidence type="ECO:0000313" key="6">
    <source>
        <dbReference type="Proteomes" id="UP000632454"/>
    </source>
</evidence>
<protein>
    <recommendedName>
        <fullName evidence="4">Glycosyltransferase 2-like domain-containing protein</fullName>
    </recommendedName>
</protein>
<evidence type="ECO:0000313" key="5">
    <source>
        <dbReference type="EMBL" id="GGF10616.1"/>
    </source>
</evidence>
<accession>A0ABQ1U7B8</accession>
<dbReference type="SUPFAM" id="SSF53448">
    <property type="entry name" value="Nucleotide-diphospho-sugar transferases"/>
    <property type="match status" value="1"/>
</dbReference>
<evidence type="ECO:0000256" key="2">
    <source>
        <dbReference type="ARBA" id="ARBA00022676"/>
    </source>
</evidence>
<evidence type="ECO:0000256" key="3">
    <source>
        <dbReference type="ARBA" id="ARBA00022679"/>
    </source>
</evidence>
<dbReference type="Pfam" id="PF00535">
    <property type="entry name" value="Glycos_transf_2"/>
    <property type="match status" value="1"/>
</dbReference>
<feature type="domain" description="Glycosyltransferase 2-like" evidence="4">
    <location>
        <begin position="23"/>
        <end position="180"/>
    </location>
</feature>
<comment type="caution">
    <text evidence="5">The sequence shown here is derived from an EMBL/GenBank/DDBJ whole genome shotgun (WGS) entry which is preliminary data.</text>
</comment>
<organism evidence="5 6">
    <name type="scientific">Williamsia phyllosphaerae</name>
    <dbReference type="NCBI Taxonomy" id="885042"/>
    <lineage>
        <taxon>Bacteria</taxon>
        <taxon>Bacillati</taxon>
        <taxon>Actinomycetota</taxon>
        <taxon>Actinomycetes</taxon>
        <taxon>Mycobacteriales</taxon>
        <taxon>Nocardiaceae</taxon>
        <taxon>Williamsia</taxon>
    </lineage>
</organism>
<evidence type="ECO:0000259" key="4">
    <source>
        <dbReference type="Pfam" id="PF00535"/>
    </source>
</evidence>
<name>A0ABQ1U7B8_9NOCA</name>
<evidence type="ECO:0000256" key="1">
    <source>
        <dbReference type="ARBA" id="ARBA00006739"/>
    </source>
</evidence>
<comment type="similarity">
    <text evidence="1">Belongs to the glycosyltransferase 2 family.</text>
</comment>
<dbReference type="Proteomes" id="UP000632454">
    <property type="component" value="Unassembled WGS sequence"/>
</dbReference>
<reference evidence="6" key="1">
    <citation type="journal article" date="2019" name="Int. J. Syst. Evol. Microbiol.">
        <title>The Global Catalogue of Microorganisms (GCM) 10K type strain sequencing project: providing services to taxonomists for standard genome sequencing and annotation.</title>
        <authorList>
            <consortium name="The Broad Institute Genomics Platform"/>
            <consortium name="The Broad Institute Genome Sequencing Center for Infectious Disease"/>
            <person name="Wu L."/>
            <person name="Ma J."/>
        </authorList>
    </citation>
    <scope>NUCLEOTIDE SEQUENCE [LARGE SCALE GENOMIC DNA]</scope>
    <source>
        <strain evidence="6">CCM 7855</strain>
    </source>
</reference>
<proteinExistence type="inferred from homology"/>
<dbReference type="InterPro" id="IPR029044">
    <property type="entry name" value="Nucleotide-diphossugar_trans"/>
</dbReference>
<dbReference type="EMBL" id="BMCS01000001">
    <property type="protein sequence ID" value="GGF10616.1"/>
    <property type="molecule type" value="Genomic_DNA"/>
</dbReference>
<dbReference type="RefSeq" id="WP_188486301.1">
    <property type="nucleotide sequence ID" value="NZ_BMCS01000001.1"/>
</dbReference>
<dbReference type="InterPro" id="IPR050834">
    <property type="entry name" value="Glycosyltransf_2"/>
</dbReference>